<feature type="region of interest" description="Disordered" evidence="1">
    <location>
        <begin position="1"/>
        <end position="20"/>
    </location>
</feature>
<keyword evidence="2" id="KW-0472">Membrane</keyword>
<name>A0A388SSW8_9ACTN</name>
<keyword evidence="2" id="KW-0812">Transmembrane</keyword>
<dbReference type="Proteomes" id="UP000265354">
    <property type="component" value="Unassembled WGS sequence"/>
</dbReference>
<feature type="transmembrane region" description="Helical" evidence="2">
    <location>
        <begin position="65"/>
        <end position="86"/>
    </location>
</feature>
<feature type="compositionally biased region" description="Low complexity" evidence="1">
    <location>
        <begin position="109"/>
        <end position="124"/>
    </location>
</feature>
<evidence type="ECO:0000256" key="1">
    <source>
        <dbReference type="SAM" id="MobiDB-lite"/>
    </source>
</evidence>
<feature type="compositionally biased region" description="Basic and acidic residues" evidence="1">
    <location>
        <begin position="1"/>
        <end position="17"/>
    </location>
</feature>
<feature type="compositionally biased region" description="Low complexity" evidence="1">
    <location>
        <begin position="178"/>
        <end position="190"/>
    </location>
</feature>
<keyword evidence="2" id="KW-1133">Transmembrane helix</keyword>
<evidence type="ECO:0000256" key="2">
    <source>
        <dbReference type="SAM" id="Phobius"/>
    </source>
</evidence>
<sequence>MGNRPEKSRIGHTHDPNEVTIQIDSAEFRRLQAARTTPEPPPQEDADGPVFVDESGRRSRKFRRIGWVLALACAGYAVTLVVALIGGNSNAPSLLIPGQTDDKADTAEETPGPSEAPTAPAAAEVDPGVPSPSGSTTAVRSQPAESAGEPVGDRSSSPAGDSGTGTATPGGADGTGGATTAPQPTPSTAPGGAGGGGDTAGGEQPTDPADPVPTETGTEEPPGEPVAQSEQLAGEGAR</sequence>
<accession>A0A388SSW8</accession>
<evidence type="ECO:0000313" key="4">
    <source>
        <dbReference type="Proteomes" id="UP000265354"/>
    </source>
</evidence>
<proteinExistence type="predicted"/>
<feature type="compositionally biased region" description="Gly residues" evidence="1">
    <location>
        <begin position="191"/>
        <end position="200"/>
    </location>
</feature>
<dbReference type="EMBL" id="BGZL01000003">
    <property type="protein sequence ID" value="GBP99727.1"/>
    <property type="molecule type" value="Genomic_DNA"/>
</dbReference>
<comment type="caution">
    <text evidence="3">The sequence shown here is derived from an EMBL/GenBank/DDBJ whole genome shotgun (WGS) entry which is preliminary data.</text>
</comment>
<dbReference type="RefSeq" id="WP_147317680.1">
    <property type="nucleotide sequence ID" value="NZ_BGZL01000003.1"/>
</dbReference>
<organism evidence="3 4">
    <name type="scientific">Streptomyces spongiicola</name>
    <dbReference type="NCBI Taxonomy" id="1690221"/>
    <lineage>
        <taxon>Bacteria</taxon>
        <taxon>Bacillati</taxon>
        <taxon>Actinomycetota</taxon>
        <taxon>Actinomycetes</taxon>
        <taxon>Kitasatosporales</taxon>
        <taxon>Streptomycetaceae</taxon>
        <taxon>Streptomyces</taxon>
    </lineage>
</organism>
<feature type="compositionally biased region" description="Polar residues" evidence="1">
    <location>
        <begin position="132"/>
        <end position="144"/>
    </location>
</feature>
<feature type="region of interest" description="Disordered" evidence="1">
    <location>
        <begin position="90"/>
        <end position="238"/>
    </location>
</feature>
<reference evidence="3 4" key="1">
    <citation type="submission" date="2018-07" db="EMBL/GenBank/DDBJ databases">
        <title>Whole Genome Shotgun Sequence of Streptomyces spongiicola strain 531S.</title>
        <authorList>
            <person name="Dohra H."/>
            <person name="Kodani S."/>
        </authorList>
    </citation>
    <scope>NUCLEOTIDE SEQUENCE [LARGE SCALE GENOMIC DNA]</scope>
    <source>
        <strain evidence="3 4">531S</strain>
    </source>
</reference>
<evidence type="ECO:0000313" key="3">
    <source>
        <dbReference type="EMBL" id="GBP99727.1"/>
    </source>
</evidence>
<protein>
    <submittedName>
        <fullName evidence="3">Uncharacterized protein</fullName>
    </submittedName>
</protein>
<gene>
    <name evidence="3" type="ORF">SSP531S_11240</name>
</gene>
<feature type="region of interest" description="Disordered" evidence="1">
    <location>
        <begin position="29"/>
        <end position="52"/>
    </location>
</feature>
<dbReference type="AlphaFoldDB" id="A0A388SSW8"/>
<feature type="compositionally biased region" description="Low complexity" evidence="1">
    <location>
        <begin position="155"/>
        <end position="170"/>
    </location>
</feature>